<proteinExistence type="predicted"/>
<dbReference type="Proteomes" id="UP000317977">
    <property type="component" value="Unassembled WGS sequence"/>
</dbReference>
<evidence type="ECO:0000313" key="2">
    <source>
        <dbReference type="Proteomes" id="UP000317977"/>
    </source>
</evidence>
<name>A0A5C6EG46_9BACT</name>
<dbReference type="EMBL" id="SJPX01000005">
    <property type="protein sequence ID" value="TWU47788.1"/>
    <property type="molecule type" value="Genomic_DNA"/>
</dbReference>
<organism evidence="1 2">
    <name type="scientific">Rubripirellula reticaptiva</name>
    <dbReference type="NCBI Taxonomy" id="2528013"/>
    <lineage>
        <taxon>Bacteria</taxon>
        <taxon>Pseudomonadati</taxon>
        <taxon>Planctomycetota</taxon>
        <taxon>Planctomycetia</taxon>
        <taxon>Pirellulales</taxon>
        <taxon>Pirellulaceae</taxon>
        <taxon>Rubripirellula</taxon>
    </lineage>
</organism>
<comment type="caution">
    <text evidence="1">The sequence shown here is derived from an EMBL/GenBank/DDBJ whole genome shotgun (WGS) entry which is preliminary data.</text>
</comment>
<gene>
    <name evidence="1" type="ORF">Poly59_46300</name>
</gene>
<sequence>MLKALSIAGPKLTTQTDDTLSSHLLDLCTPPLYRFPANRNVLSLGFSSELQSSDSPWRVKRGGDAVVVAGGWWLGGGG</sequence>
<reference evidence="1 2" key="1">
    <citation type="submission" date="2019-02" db="EMBL/GenBank/DDBJ databases">
        <title>Deep-cultivation of Planctomycetes and their phenomic and genomic characterization uncovers novel biology.</title>
        <authorList>
            <person name="Wiegand S."/>
            <person name="Jogler M."/>
            <person name="Boedeker C."/>
            <person name="Pinto D."/>
            <person name="Vollmers J."/>
            <person name="Rivas-Marin E."/>
            <person name="Kohn T."/>
            <person name="Peeters S.H."/>
            <person name="Heuer A."/>
            <person name="Rast P."/>
            <person name="Oberbeckmann S."/>
            <person name="Bunk B."/>
            <person name="Jeske O."/>
            <person name="Meyerdierks A."/>
            <person name="Storesund J.E."/>
            <person name="Kallscheuer N."/>
            <person name="Luecker S."/>
            <person name="Lage O.M."/>
            <person name="Pohl T."/>
            <person name="Merkel B.J."/>
            <person name="Hornburger P."/>
            <person name="Mueller R.-W."/>
            <person name="Bruemmer F."/>
            <person name="Labrenz M."/>
            <person name="Spormann A.M."/>
            <person name="Op Den Camp H."/>
            <person name="Overmann J."/>
            <person name="Amann R."/>
            <person name="Jetten M.S.M."/>
            <person name="Mascher T."/>
            <person name="Medema M.H."/>
            <person name="Devos D.P."/>
            <person name="Kaster A.-K."/>
            <person name="Ovreas L."/>
            <person name="Rohde M."/>
            <person name="Galperin M.Y."/>
            <person name="Jogler C."/>
        </authorList>
    </citation>
    <scope>NUCLEOTIDE SEQUENCE [LARGE SCALE GENOMIC DNA]</scope>
    <source>
        <strain evidence="1 2">Poly59</strain>
    </source>
</reference>
<accession>A0A5C6EG46</accession>
<evidence type="ECO:0000313" key="1">
    <source>
        <dbReference type="EMBL" id="TWU47788.1"/>
    </source>
</evidence>
<dbReference type="AlphaFoldDB" id="A0A5C6EG46"/>
<keyword evidence="2" id="KW-1185">Reference proteome</keyword>
<protein>
    <submittedName>
        <fullName evidence="1">Uncharacterized protein</fullName>
    </submittedName>
</protein>